<dbReference type="AlphaFoldDB" id="A0AAD1UUI1"/>
<proteinExistence type="predicted"/>
<comment type="caution">
    <text evidence="2">The sequence shown here is derived from an EMBL/GenBank/DDBJ whole genome shotgun (WGS) entry which is preliminary data.</text>
</comment>
<protein>
    <submittedName>
        <fullName evidence="2">Uncharacterized protein</fullName>
    </submittedName>
</protein>
<dbReference type="EMBL" id="CAMPGE010013466">
    <property type="protein sequence ID" value="CAI2372199.1"/>
    <property type="molecule type" value="Genomic_DNA"/>
</dbReference>
<sequence length="356" mass="42275">MKRGRLDLEKYDSSPAEDNRLSFINISNKSIEPEKKEVRIPDLQYPHESRKWKEVIEAHNELENVTKMLDKSMNSALVKTEHVFLQGYNHFVKEKQAKMQELVDKFKNRNTSITMKDEKIEKLEQYIHTLKNQLFYCEQAKDKKDEEILRLKEYQRMILGENEFLVKQIKESKKENRLLKIAISKLQNDIEKLAKETDQPVDLNYSFLNDEKDNLLQKLEKVIENYTSEELNNDKILDKMKERDTTFDKIAETKIKTFDEYSNEEGLRNKLRQENTRVQNKSHVDVRENLLQRSPLQPTKLYSPGKIRIRTHKLTNKTTLPQGSAQKISRIKKKLGGDDKWKDFCREVLKDTKTQL</sequence>
<evidence type="ECO:0000313" key="2">
    <source>
        <dbReference type="EMBL" id="CAI2372199.1"/>
    </source>
</evidence>
<keyword evidence="1" id="KW-0175">Coiled coil</keyword>
<evidence type="ECO:0000256" key="1">
    <source>
        <dbReference type="SAM" id="Coils"/>
    </source>
</evidence>
<keyword evidence="3" id="KW-1185">Reference proteome</keyword>
<evidence type="ECO:0000313" key="3">
    <source>
        <dbReference type="Proteomes" id="UP001295684"/>
    </source>
</evidence>
<dbReference type="Proteomes" id="UP001295684">
    <property type="component" value="Unassembled WGS sequence"/>
</dbReference>
<name>A0AAD1UUI1_EUPCR</name>
<feature type="coiled-coil region" evidence="1">
    <location>
        <begin position="113"/>
        <end position="232"/>
    </location>
</feature>
<reference evidence="2" key="1">
    <citation type="submission" date="2023-07" db="EMBL/GenBank/DDBJ databases">
        <authorList>
            <consortium name="AG Swart"/>
            <person name="Singh M."/>
            <person name="Singh A."/>
            <person name="Seah K."/>
            <person name="Emmerich C."/>
        </authorList>
    </citation>
    <scope>NUCLEOTIDE SEQUENCE</scope>
    <source>
        <strain evidence="2">DP1</strain>
    </source>
</reference>
<organism evidence="2 3">
    <name type="scientific">Euplotes crassus</name>
    <dbReference type="NCBI Taxonomy" id="5936"/>
    <lineage>
        <taxon>Eukaryota</taxon>
        <taxon>Sar</taxon>
        <taxon>Alveolata</taxon>
        <taxon>Ciliophora</taxon>
        <taxon>Intramacronucleata</taxon>
        <taxon>Spirotrichea</taxon>
        <taxon>Hypotrichia</taxon>
        <taxon>Euplotida</taxon>
        <taxon>Euplotidae</taxon>
        <taxon>Moneuplotes</taxon>
    </lineage>
</organism>
<accession>A0AAD1UUI1</accession>
<gene>
    <name evidence="2" type="ORF">ECRASSUSDP1_LOCUS13527</name>
</gene>